<evidence type="ECO:0000313" key="3">
    <source>
        <dbReference type="Proteomes" id="UP000636755"/>
    </source>
</evidence>
<sequence length="104" mass="12543">MLYKYFTEKLLGLQDVDIEKVEEIDNSIHINCRLKRKPHKCPCCGKFTDKVHDYREQPIKDIPAFGKHIFIHLYKRRYRCSCGKRFRNCILHMFSHQMQEQAIA</sequence>
<dbReference type="Proteomes" id="UP000636755">
    <property type="component" value="Unassembled WGS sequence"/>
</dbReference>
<gene>
    <name evidence="2" type="ORF">H8R91_00600</name>
</gene>
<accession>A0ABR7HHQ2</accession>
<dbReference type="InterPro" id="IPR029261">
    <property type="entry name" value="Transposase_Znf"/>
</dbReference>
<dbReference type="RefSeq" id="WP_186934470.1">
    <property type="nucleotide sequence ID" value="NZ_JACOPS010000001.1"/>
</dbReference>
<name>A0ABR7HHQ2_9FIRM</name>
<organism evidence="2 3">
    <name type="scientific">Ruminococcus intestinalis</name>
    <dbReference type="NCBI Taxonomy" id="2763066"/>
    <lineage>
        <taxon>Bacteria</taxon>
        <taxon>Bacillati</taxon>
        <taxon>Bacillota</taxon>
        <taxon>Clostridia</taxon>
        <taxon>Eubacteriales</taxon>
        <taxon>Oscillospiraceae</taxon>
        <taxon>Ruminococcus</taxon>
    </lineage>
</organism>
<proteinExistence type="predicted"/>
<dbReference type="PANTHER" id="PTHR33498">
    <property type="entry name" value="TRANSPOSASE FOR INSERTION SEQUENCE ELEMENT IS1557"/>
    <property type="match status" value="1"/>
</dbReference>
<dbReference type="Pfam" id="PF14690">
    <property type="entry name" value="Zn_ribbon_ISL3"/>
    <property type="match status" value="1"/>
</dbReference>
<protein>
    <submittedName>
        <fullName evidence="2">Transposase</fullName>
    </submittedName>
</protein>
<dbReference type="InterPro" id="IPR047951">
    <property type="entry name" value="Transpos_ISL3"/>
</dbReference>
<reference evidence="2 3" key="1">
    <citation type="submission" date="2020-08" db="EMBL/GenBank/DDBJ databases">
        <title>Genome public.</title>
        <authorList>
            <person name="Liu C."/>
            <person name="Sun Q."/>
        </authorList>
    </citation>
    <scope>NUCLEOTIDE SEQUENCE [LARGE SCALE GENOMIC DNA]</scope>
    <source>
        <strain evidence="2 3">NSJ-71</strain>
    </source>
</reference>
<comment type="caution">
    <text evidence="2">The sequence shown here is derived from an EMBL/GenBank/DDBJ whole genome shotgun (WGS) entry which is preliminary data.</text>
</comment>
<evidence type="ECO:0000259" key="1">
    <source>
        <dbReference type="Pfam" id="PF14690"/>
    </source>
</evidence>
<evidence type="ECO:0000313" key="2">
    <source>
        <dbReference type="EMBL" id="MBC5727044.1"/>
    </source>
</evidence>
<feature type="domain" description="Transposase IS204/IS1001/IS1096/IS1165 zinc-finger" evidence="1">
    <location>
        <begin position="37"/>
        <end position="82"/>
    </location>
</feature>
<dbReference type="PANTHER" id="PTHR33498:SF1">
    <property type="entry name" value="TRANSPOSASE FOR INSERTION SEQUENCE ELEMENT IS1557"/>
    <property type="match status" value="1"/>
</dbReference>
<dbReference type="EMBL" id="JACOPS010000001">
    <property type="protein sequence ID" value="MBC5727044.1"/>
    <property type="molecule type" value="Genomic_DNA"/>
</dbReference>
<keyword evidence="3" id="KW-1185">Reference proteome</keyword>